<evidence type="ECO:0000256" key="5">
    <source>
        <dbReference type="ARBA" id="ARBA00022980"/>
    </source>
</evidence>
<dbReference type="HOGENOM" id="CLU_061015_3_0_2"/>
<keyword evidence="4 7" id="KW-0694">RNA-binding</keyword>
<evidence type="ECO:0000259" key="10">
    <source>
        <dbReference type="Pfam" id="PF00673"/>
    </source>
</evidence>
<dbReference type="AlphaFoldDB" id="D2RE53"/>
<feature type="domain" description="Large ribosomal subunit protein uL5 C-terminal" evidence="10">
    <location>
        <begin position="74"/>
        <end position="171"/>
    </location>
</feature>
<dbReference type="FunFam" id="3.30.1440.10:FF:000002">
    <property type="entry name" value="60S ribosomal protein L11"/>
    <property type="match status" value="1"/>
</dbReference>
<evidence type="ECO:0000256" key="8">
    <source>
        <dbReference type="RuleBase" id="RU003930"/>
    </source>
</evidence>
<evidence type="ECO:0000256" key="4">
    <source>
        <dbReference type="ARBA" id="ARBA00022884"/>
    </source>
</evidence>
<keyword evidence="5 7" id="KW-0689">Ribosomal protein</keyword>
<evidence type="ECO:0000313" key="11">
    <source>
        <dbReference type="EMBL" id="ADB58397.1"/>
    </source>
</evidence>
<dbReference type="InterPro" id="IPR031309">
    <property type="entry name" value="Ribosomal_uL5_C"/>
</dbReference>
<evidence type="ECO:0000313" key="12">
    <source>
        <dbReference type="Proteomes" id="UP000001901"/>
    </source>
</evidence>
<accession>D2RE53</accession>
<dbReference type="eggNOG" id="arCOG04092">
    <property type="taxonomic scope" value="Archaea"/>
</dbReference>
<gene>
    <name evidence="7" type="primary">rpl5</name>
    <name evidence="11" type="ordered locus">Arcpr_1348</name>
</gene>
<dbReference type="GO" id="GO:0005840">
    <property type="term" value="C:ribosome"/>
    <property type="evidence" value="ECO:0007669"/>
    <property type="project" value="UniProtKB-KW"/>
</dbReference>
<dbReference type="PaxDb" id="572546-Arcpr_1348"/>
<dbReference type="GO" id="GO:0006412">
    <property type="term" value="P:translation"/>
    <property type="evidence" value="ECO:0007669"/>
    <property type="project" value="UniProtKB-UniRule"/>
</dbReference>
<comment type="similarity">
    <text evidence="1 7 8">Belongs to the universal ribosomal protein uL5 family.</text>
</comment>
<evidence type="ECO:0000256" key="7">
    <source>
        <dbReference type="HAMAP-Rule" id="MF_01333"/>
    </source>
</evidence>
<name>D2RE53_ARCPA</name>
<evidence type="ECO:0000259" key="9">
    <source>
        <dbReference type="Pfam" id="PF00281"/>
    </source>
</evidence>
<feature type="domain" description="Large ribosomal subunit protein uL5 N-terminal" evidence="9">
    <location>
        <begin position="16"/>
        <end position="69"/>
    </location>
</feature>
<comment type="subunit">
    <text evidence="7">Part of the 50S ribosomal subunit; contacts the 5S rRNA and probably tRNA. Forms a bridge to the 30S subunit in the 70S ribosome.</text>
</comment>
<keyword evidence="2 7" id="KW-0820">tRNA-binding</keyword>
<dbReference type="OrthoDB" id="372044at2157"/>
<keyword evidence="12" id="KW-1185">Reference proteome</keyword>
<dbReference type="HAMAP" id="MF_01333_A">
    <property type="entry name" value="Ribosomal_uL5_A"/>
    <property type="match status" value="1"/>
</dbReference>
<protein>
    <recommendedName>
        <fullName evidence="7">Large ribosomal subunit protein uL5</fullName>
    </recommendedName>
</protein>
<dbReference type="SUPFAM" id="SSF55282">
    <property type="entry name" value="RL5-like"/>
    <property type="match status" value="1"/>
</dbReference>
<keyword evidence="3 7" id="KW-0699">rRNA-binding</keyword>
<evidence type="ECO:0000256" key="6">
    <source>
        <dbReference type="ARBA" id="ARBA00023274"/>
    </source>
</evidence>
<dbReference type="GeneID" id="8740035"/>
<dbReference type="KEGG" id="apo:Arcpr_1348"/>
<dbReference type="Pfam" id="PF00673">
    <property type="entry name" value="Ribosomal_L5_C"/>
    <property type="match status" value="1"/>
</dbReference>
<evidence type="ECO:0000256" key="3">
    <source>
        <dbReference type="ARBA" id="ARBA00022730"/>
    </source>
</evidence>
<dbReference type="InterPro" id="IPR031310">
    <property type="entry name" value="Ribosomal_uL5_N"/>
</dbReference>
<dbReference type="EMBL" id="CP001857">
    <property type="protein sequence ID" value="ADB58397.1"/>
    <property type="molecule type" value="Genomic_DNA"/>
</dbReference>
<dbReference type="NCBIfam" id="NF003258">
    <property type="entry name" value="PRK04219.1"/>
    <property type="match status" value="1"/>
</dbReference>
<dbReference type="PIRSF" id="PIRSF002161">
    <property type="entry name" value="Ribosomal_L5"/>
    <property type="match status" value="1"/>
</dbReference>
<dbReference type="Proteomes" id="UP000001901">
    <property type="component" value="Chromosome"/>
</dbReference>
<dbReference type="Gene3D" id="3.30.1440.10">
    <property type="match status" value="1"/>
</dbReference>
<dbReference type="Pfam" id="PF00281">
    <property type="entry name" value="Ribosomal_L5"/>
    <property type="match status" value="1"/>
</dbReference>
<proteinExistence type="inferred from homology"/>
<organism evidence="11 12">
    <name type="scientific">Archaeoglobus profundus (strain DSM 5631 / JCM 9629 / NBRC 100127 / Av18)</name>
    <dbReference type="NCBI Taxonomy" id="572546"/>
    <lineage>
        <taxon>Archaea</taxon>
        <taxon>Methanobacteriati</taxon>
        <taxon>Methanobacteriota</taxon>
        <taxon>Archaeoglobi</taxon>
        <taxon>Archaeoglobales</taxon>
        <taxon>Archaeoglobaceae</taxon>
        <taxon>Archaeoglobus</taxon>
    </lineage>
</organism>
<evidence type="ECO:0000256" key="2">
    <source>
        <dbReference type="ARBA" id="ARBA00022555"/>
    </source>
</evidence>
<dbReference type="GO" id="GO:0003735">
    <property type="term" value="F:structural constituent of ribosome"/>
    <property type="evidence" value="ECO:0007669"/>
    <property type="project" value="InterPro"/>
</dbReference>
<dbReference type="STRING" id="572546.Arcpr_1348"/>
<dbReference type="RefSeq" id="WP_012940733.1">
    <property type="nucleotide sequence ID" value="NC_013741.1"/>
</dbReference>
<sequence>MIEAKAEAKSEEKKENPMREIILDKVVINIGVGESGERHKKAMILLEQLTGQKPVPTYATQTIRNFGIRRGEAIGVKVTLRGEKAMDFLMKALKVKEFKLSRRSINAGNFSFGIQEHIDLPGVDYDPDIGIFGMDVCVVLKRRGYRVARRRRCRSKVGSKHRITKEETIEWLRSLGVEVV</sequence>
<dbReference type="InterPro" id="IPR002132">
    <property type="entry name" value="Ribosomal_uL5"/>
</dbReference>
<dbReference type="GO" id="GO:0000049">
    <property type="term" value="F:tRNA binding"/>
    <property type="evidence" value="ECO:0007669"/>
    <property type="project" value="UniProtKB-UniRule"/>
</dbReference>
<evidence type="ECO:0000256" key="1">
    <source>
        <dbReference type="ARBA" id="ARBA00008553"/>
    </source>
</evidence>
<dbReference type="InterPro" id="IPR057266">
    <property type="entry name" value="Ribosomal_uL5_euk/arc-type"/>
</dbReference>
<dbReference type="InterPro" id="IPR022804">
    <property type="entry name" value="Ribosomal_uL5_arc"/>
</dbReference>
<dbReference type="PANTHER" id="PTHR11994">
    <property type="entry name" value="60S RIBOSOMAL PROTEIN L11-RELATED"/>
    <property type="match status" value="1"/>
</dbReference>
<dbReference type="InterPro" id="IPR022803">
    <property type="entry name" value="Ribosomal_uL5_dom_sf"/>
</dbReference>
<keyword evidence="6 7" id="KW-0687">Ribonucleoprotein</keyword>
<dbReference type="GO" id="GO:1990904">
    <property type="term" value="C:ribonucleoprotein complex"/>
    <property type="evidence" value="ECO:0007669"/>
    <property type="project" value="UniProtKB-KW"/>
</dbReference>
<comment type="function">
    <text evidence="7">This is 1 of the proteins that bind and probably mediate the attachment of the 5S RNA into the large ribosomal subunit, where it forms part of the central protuberance. In the 70S ribosome it contacts protein S13 of the 30S subunit (bridge B1b), connecting the 2 subunits; this bridge is implicated in subunit movement. May contact the P site tRNA; the 5S rRNA and some of its associated proteins might help stabilize positioning of ribosome-bound tRNAs.</text>
</comment>
<dbReference type="GO" id="GO:0019843">
    <property type="term" value="F:rRNA binding"/>
    <property type="evidence" value="ECO:0007669"/>
    <property type="project" value="UniProtKB-UniRule"/>
</dbReference>
<reference evidence="11 12" key="1">
    <citation type="journal article" date="2010" name="Stand. Genomic Sci.">
        <title>Complete genome sequence of Archaeoglobus profundus type strain (AV18).</title>
        <authorList>
            <person name="von Jan M."/>
            <person name="Lapidus A."/>
            <person name="Del Rio T.G."/>
            <person name="Copeland A."/>
            <person name="Tice H."/>
            <person name="Cheng J.F."/>
            <person name="Lucas S."/>
            <person name="Chen F."/>
            <person name="Nolan M."/>
            <person name="Goodwin L."/>
            <person name="Han C."/>
            <person name="Pitluck S."/>
            <person name="Liolios K."/>
            <person name="Ivanova N."/>
            <person name="Mavromatis K."/>
            <person name="Ovchinnikova G."/>
            <person name="Chertkov O."/>
            <person name="Pati A."/>
            <person name="Chen A."/>
            <person name="Palaniappan K."/>
            <person name="Land M."/>
            <person name="Hauser L."/>
            <person name="Chang Y.J."/>
            <person name="Jeffries C.D."/>
            <person name="Saunders E."/>
            <person name="Brettin T."/>
            <person name="Detter J.C."/>
            <person name="Chain P."/>
            <person name="Eichinger K."/>
            <person name="Huber H."/>
            <person name="Spring S."/>
            <person name="Rohde M."/>
            <person name="Goker M."/>
            <person name="Wirth R."/>
            <person name="Woyke T."/>
            <person name="Bristow J."/>
            <person name="Eisen J.A."/>
            <person name="Markowitz V."/>
            <person name="Hugenholtz P."/>
            <person name="Kyrpides N.C."/>
            <person name="Klenk H.P."/>
        </authorList>
    </citation>
    <scope>NUCLEOTIDE SEQUENCE [LARGE SCALE GENOMIC DNA]</scope>
    <source>
        <strain evidence="12">DSM 5631 / JCM 9629 / NBRC 100127 / Av18</strain>
    </source>
</reference>